<protein>
    <recommendedName>
        <fullName evidence="3">Acyl dehydratase</fullName>
    </recommendedName>
</protein>
<dbReference type="SUPFAM" id="SSF54637">
    <property type="entry name" value="Thioesterase/thiol ester dehydrase-isomerase"/>
    <property type="match status" value="1"/>
</dbReference>
<keyword evidence="2" id="KW-1185">Reference proteome</keyword>
<dbReference type="PANTHER" id="PTHR28152">
    <property type="entry name" value="HYDROXYACYL-THIOESTER DEHYDRATASE TYPE 2, MITOCHONDRIAL"/>
    <property type="match status" value="1"/>
</dbReference>
<organism evidence="1 2">
    <name type="scientific">Streptomyces albipurpureus</name>
    <dbReference type="NCBI Taxonomy" id="2897419"/>
    <lineage>
        <taxon>Bacteria</taxon>
        <taxon>Bacillati</taxon>
        <taxon>Actinomycetota</taxon>
        <taxon>Actinomycetes</taxon>
        <taxon>Kitasatosporales</taxon>
        <taxon>Streptomycetaceae</taxon>
        <taxon>Streptomyces</taxon>
    </lineage>
</organism>
<evidence type="ECO:0000313" key="2">
    <source>
        <dbReference type="Proteomes" id="UP001431429"/>
    </source>
</evidence>
<evidence type="ECO:0000313" key="1">
    <source>
        <dbReference type="EMBL" id="MCM2387580.1"/>
    </source>
</evidence>
<evidence type="ECO:0008006" key="3">
    <source>
        <dbReference type="Google" id="ProtNLM"/>
    </source>
</evidence>
<reference evidence="1" key="1">
    <citation type="submission" date="2022-06" db="EMBL/GenBank/DDBJ databases">
        <title>Genome public.</title>
        <authorList>
            <person name="Sun Q."/>
        </authorList>
    </citation>
    <scope>NUCLEOTIDE SEQUENCE</scope>
    <source>
        <strain evidence="1">CWNU-1</strain>
    </source>
</reference>
<name>A0ABT0UJ01_9ACTN</name>
<comment type="caution">
    <text evidence="1">The sequence shown here is derived from an EMBL/GenBank/DDBJ whole genome shotgun (WGS) entry which is preliminary data.</text>
</comment>
<dbReference type="RefSeq" id="WP_250917938.1">
    <property type="nucleotide sequence ID" value="NZ_JAMQAW010000003.1"/>
</dbReference>
<gene>
    <name evidence="1" type="ORF">NBG84_04515</name>
</gene>
<dbReference type="EMBL" id="JAMQAW010000003">
    <property type="protein sequence ID" value="MCM2387580.1"/>
    <property type="molecule type" value="Genomic_DNA"/>
</dbReference>
<accession>A0ABT0UJ01</accession>
<dbReference type="PANTHER" id="PTHR28152:SF1">
    <property type="entry name" value="HYDROXYACYL-THIOESTER DEHYDRATASE TYPE 2, MITOCHONDRIAL"/>
    <property type="match status" value="1"/>
</dbReference>
<sequence>MSEQRYFEDVRTGDDIPVASRTVGRTQLFLFSAATNNPHRVHYDTTWAVEEEGYADILVHGPLQAALMAQTLTDWAGPRGRLTRIALRNRASAFPDRELRFTGRVTDKHESGADALVEIEILEEDGAGQILMPGTATVALPRRTGGDR</sequence>
<proteinExistence type="predicted"/>
<dbReference type="InterPro" id="IPR052741">
    <property type="entry name" value="Mitochondrial_HTD2"/>
</dbReference>
<dbReference type="Proteomes" id="UP001431429">
    <property type="component" value="Unassembled WGS sequence"/>
</dbReference>
<dbReference type="InterPro" id="IPR029069">
    <property type="entry name" value="HotDog_dom_sf"/>
</dbReference>
<dbReference type="Gene3D" id="3.10.129.10">
    <property type="entry name" value="Hotdog Thioesterase"/>
    <property type="match status" value="1"/>
</dbReference>